<evidence type="ECO:0000256" key="2">
    <source>
        <dbReference type="ARBA" id="ARBA00022737"/>
    </source>
</evidence>
<dbReference type="Gene3D" id="2.120.10.80">
    <property type="entry name" value="Kelch-type beta propeller"/>
    <property type="match status" value="2"/>
</dbReference>
<dbReference type="Pfam" id="PF07707">
    <property type="entry name" value="BACK"/>
    <property type="match status" value="1"/>
</dbReference>
<protein>
    <submittedName>
        <fullName evidence="4">KLH20-like protein</fullName>
    </submittedName>
</protein>
<gene>
    <name evidence="4" type="ORF">MAR_029974</name>
</gene>
<dbReference type="InterPro" id="IPR011333">
    <property type="entry name" value="SKP1/BTB/POZ_sf"/>
</dbReference>
<evidence type="ECO:0000259" key="3">
    <source>
        <dbReference type="PROSITE" id="PS50097"/>
    </source>
</evidence>
<evidence type="ECO:0000313" key="5">
    <source>
        <dbReference type="Proteomes" id="UP001164746"/>
    </source>
</evidence>
<keyword evidence="1" id="KW-0880">Kelch repeat</keyword>
<keyword evidence="5" id="KW-1185">Reference proteome</keyword>
<proteinExistence type="predicted"/>
<dbReference type="PIRSF" id="PIRSF037037">
    <property type="entry name" value="Kelch-like_protein_gigaxonin"/>
    <property type="match status" value="1"/>
</dbReference>
<organism evidence="4 5">
    <name type="scientific">Mya arenaria</name>
    <name type="common">Soft-shell clam</name>
    <dbReference type="NCBI Taxonomy" id="6604"/>
    <lineage>
        <taxon>Eukaryota</taxon>
        <taxon>Metazoa</taxon>
        <taxon>Spiralia</taxon>
        <taxon>Lophotrochozoa</taxon>
        <taxon>Mollusca</taxon>
        <taxon>Bivalvia</taxon>
        <taxon>Autobranchia</taxon>
        <taxon>Heteroconchia</taxon>
        <taxon>Euheterodonta</taxon>
        <taxon>Imparidentia</taxon>
        <taxon>Neoheterodontei</taxon>
        <taxon>Myida</taxon>
        <taxon>Myoidea</taxon>
        <taxon>Myidae</taxon>
        <taxon>Mya</taxon>
    </lineage>
</organism>
<dbReference type="InterPro" id="IPR015915">
    <property type="entry name" value="Kelch-typ_b-propeller"/>
</dbReference>
<dbReference type="PANTHER" id="PTHR45632">
    <property type="entry name" value="LD33804P"/>
    <property type="match status" value="1"/>
</dbReference>
<dbReference type="Gene3D" id="1.25.40.420">
    <property type="match status" value="1"/>
</dbReference>
<dbReference type="SUPFAM" id="SSF50965">
    <property type="entry name" value="Galactose oxidase, central domain"/>
    <property type="match status" value="2"/>
</dbReference>
<dbReference type="Pfam" id="PF24981">
    <property type="entry name" value="Beta-prop_ATRN-LZTR1"/>
    <property type="match status" value="1"/>
</dbReference>
<keyword evidence="2" id="KW-0677">Repeat</keyword>
<dbReference type="EMBL" id="CP111013">
    <property type="protein sequence ID" value="WAQ97284.1"/>
    <property type="molecule type" value="Genomic_DNA"/>
</dbReference>
<accession>A0ABY7DIY2</accession>
<dbReference type="InterPro" id="IPR006652">
    <property type="entry name" value="Kelch_1"/>
</dbReference>
<evidence type="ECO:0000313" key="4">
    <source>
        <dbReference type="EMBL" id="WAQ97284.1"/>
    </source>
</evidence>
<feature type="domain" description="BTB" evidence="3">
    <location>
        <begin position="88"/>
        <end position="155"/>
    </location>
</feature>
<dbReference type="Proteomes" id="UP001164746">
    <property type="component" value="Chromosome 2"/>
</dbReference>
<dbReference type="SUPFAM" id="SSF54695">
    <property type="entry name" value="POZ domain"/>
    <property type="match status" value="1"/>
</dbReference>
<name>A0ABY7DIY2_MYAAR</name>
<dbReference type="SMART" id="SM00612">
    <property type="entry name" value="Kelch"/>
    <property type="match status" value="6"/>
</dbReference>
<dbReference type="InterPro" id="IPR056737">
    <property type="entry name" value="Beta-prop_ATRN-MKLN-like"/>
</dbReference>
<sequence length="650" mass="73474">MAVLYYFCGSGGKMASGDAARPPDNVALPANFDASYLANFMQRKDSVDSTNSMPGSSMMEEEYKFTEVSHPAQVLTGLNHLRNSQQFCDIVLLAGGQEFNCHKIVLASFSPYFHAMFTGNLAESTQDRVTINDLEASVMELLVNYGYTSEILINRQNVQALLSASNLLEILPVKEACGQYLEQNMDETNCIGIHCFAEAHACCELQQKSKDYILEHFTSVSLQEEYLQLNKEKLIEFLKDENLNVDNEESVFQSAVRWLDYDSEGRKGDFDKVLENVRLPLMSPYFLFDVVEKQEIVNTSDRCKYLVDEAKTFQLLRDRHAELQSPRTQLRRSFGYKEVIICVGGEDDKVVLRSVEMFDTGLCRWTPLACLPFAISKHGMVASGDYIYLAGGEFPDGSASRSMWRFDQNLDSWLEMVPMNMARSELGLAMLDGHVYAIGGWDGSSRLDSVEKYNPEQNMWVFIPPMKIALTSPAVVSMKGMLYVTGGAVLEDGDGIDLVQCYNPRTDMWIDRPNMQIPRSGSASCVLDGLIYVIGGWHASTENTNKVECYDPERNEWGQRAPMIERRYRPGVAIVNKKIYVCGGEEGWDRYHDTIECYDPVRDTWEIVGEMLTSRSWLSCVAITIRKDMNNAECHNKCECSMKISSLHLD</sequence>
<dbReference type="InterPro" id="IPR011043">
    <property type="entry name" value="Gal_Oxase/kelch_b-propeller"/>
</dbReference>
<dbReference type="SMART" id="SM00875">
    <property type="entry name" value="BACK"/>
    <property type="match status" value="1"/>
</dbReference>
<dbReference type="InterPro" id="IPR000210">
    <property type="entry name" value="BTB/POZ_dom"/>
</dbReference>
<dbReference type="Pfam" id="PF00651">
    <property type="entry name" value="BTB"/>
    <property type="match status" value="1"/>
</dbReference>
<dbReference type="InterPro" id="IPR017096">
    <property type="entry name" value="BTB-kelch_protein"/>
</dbReference>
<evidence type="ECO:0000256" key="1">
    <source>
        <dbReference type="ARBA" id="ARBA00022441"/>
    </source>
</evidence>
<dbReference type="PROSITE" id="PS50097">
    <property type="entry name" value="BTB"/>
    <property type="match status" value="1"/>
</dbReference>
<dbReference type="Gene3D" id="3.30.710.10">
    <property type="entry name" value="Potassium Channel Kv1.1, Chain A"/>
    <property type="match status" value="1"/>
</dbReference>
<dbReference type="InterPro" id="IPR011705">
    <property type="entry name" value="BACK"/>
</dbReference>
<dbReference type="SMART" id="SM00225">
    <property type="entry name" value="BTB"/>
    <property type="match status" value="1"/>
</dbReference>
<reference evidence="4" key="1">
    <citation type="submission" date="2022-11" db="EMBL/GenBank/DDBJ databases">
        <title>Centuries of genome instability and evolution in soft-shell clam transmissible cancer (bioRxiv).</title>
        <authorList>
            <person name="Hart S.F.M."/>
            <person name="Yonemitsu M.A."/>
            <person name="Giersch R.M."/>
            <person name="Beal B.F."/>
            <person name="Arriagada G."/>
            <person name="Davis B.W."/>
            <person name="Ostrander E.A."/>
            <person name="Goff S.P."/>
            <person name="Metzger M.J."/>
        </authorList>
    </citation>
    <scope>NUCLEOTIDE SEQUENCE</scope>
    <source>
        <strain evidence="4">MELC-2E11</strain>
        <tissue evidence="4">Siphon/mantle</tissue>
    </source>
</reference>
<dbReference type="PRINTS" id="PR00501">
    <property type="entry name" value="KELCHREPEAT"/>
</dbReference>
<dbReference type="PANTHER" id="PTHR45632:SF17">
    <property type="entry name" value="KELCH-LIKE PROTEIN 31"/>
    <property type="match status" value="1"/>
</dbReference>